<dbReference type="RefSeq" id="XP_018039179.1">
    <property type="nucleotide sequence ID" value="XM_018184018.1"/>
</dbReference>
<name>A0A177CMN8_9PLEO</name>
<organism evidence="1 2">
    <name type="scientific">Paraphaeosphaeria sporulosa</name>
    <dbReference type="NCBI Taxonomy" id="1460663"/>
    <lineage>
        <taxon>Eukaryota</taxon>
        <taxon>Fungi</taxon>
        <taxon>Dikarya</taxon>
        <taxon>Ascomycota</taxon>
        <taxon>Pezizomycotina</taxon>
        <taxon>Dothideomycetes</taxon>
        <taxon>Pleosporomycetidae</taxon>
        <taxon>Pleosporales</taxon>
        <taxon>Massarineae</taxon>
        <taxon>Didymosphaeriaceae</taxon>
        <taxon>Paraphaeosphaeria</taxon>
    </lineage>
</organism>
<dbReference type="InParanoid" id="A0A177CMN8"/>
<keyword evidence="2" id="KW-1185">Reference proteome</keyword>
<proteinExistence type="predicted"/>
<evidence type="ECO:0000313" key="2">
    <source>
        <dbReference type="Proteomes" id="UP000077069"/>
    </source>
</evidence>
<accession>A0A177CMN8</accession>
<dbReference type="AlphaFoldDB" id="A0A177CMN8"/>
<protein>
    <submittedName>
        <fullName evidence="1">Uncharacterized protein</fullName>
    </submittedName>
</protein>
<sequence length="106" mass="12022">MSSPQMITADAQCPVQELQLRPVGKWITTIREGGGPDLLAHDTDDDITFLRILPVKQGHAEVTFELPPERPMSRLGNDEESAKDKLHRSLRPWDVYKVAPRHLRIS</sequence>
<reference evidence="1 2" key="1">
    <citation type="submission" date="2016-05" db="EMBL/GenBank/DDBJ databases">
        <title>Comparative analysis of secretome profiles of manganese(II)-oxidizing ascomycete fungi.</title>
        <authorList>
            <consortium name="DOE Joint Genome Institute"/>
            <person name="Zeiner C.A."/>
            <person name="Purvine S.O."/>
            <person name="Zink E.M."/>
            <person name="Wu S."/>
            <person name="Pasa-Tolic L."/>
            <person name="Chaput D.L."/>
            <person name="Haridas S."/>
            <person name="Grigoriev I.V."/>
            <person name="Santelli C.M."/>
            <person name="Hansel C.M."/>
        </authorList>
    </citation>
    <scope>NUCLEOTIDE SEQUENCE [LARGE SCALE GENOMIC DNA]</scope>
    <source>
        <strain evidence="1 2">AP3s5-JAC2a</strain>
    </source>
</reference>
<dbReference type="EMBL" id="KV441550">
    <property type="protein sequence ID" value="OAG08814.1"/>
    <property type="molecule type" value="Genomic_DNA"/>
</dbReference>
<gene>
    <name evidence="1" type="ORF">CC84DRAFT_1240377</name>
</gene>
<dbReference type="Proteomes" id="UP000077069">
    <property type="component" value="Unassembled WGS sequence"/>
</dbReference>
<evidence type="ECO:0000313" key="1">
    <source>
        <dbReference type="EMBL" id="OAG08814.1"/>
    </source>
</evidence>
<dbReference type="OrthoDB" id="3701173at2759"/>
<dbReference type="GeneID" id="28767504"/>